<dbReference type="GO" id="GO:0051017">
    <property type="term" value="P:actin filament bundle assembly"/>
    <property type="evidence" value="ECO:0007669"/>
    <property type="project" value="UniProtKB-ARBA"/>
</dbReference>
<dbReference type="AlphaFoldDB" id="A0A118JUJ8"/>
<dbReference type="PROSITE" id="PS50023">
    <property type="entry name" value="LIM_DOMAIN_2"/>
    <property type="match status" value="1"/>
</dbReference>
<dbReference type="Pfam" id="PF00412">
    <property type="entry name" value="LIM"/>
    <property type="match status" value="1"/>
</dbReference>
<name>A0A118JUJ8_CYNCS</name>
<sequence>MAFTGTLEKCKICEKTVYFLEMITADGVTYHKTCFRCSQCNGKLTVTVEGEYYHKGCFRCAQGGCFLTPSNYAALDGNLFCKPHFAQLFKEKGSYAHLKETATMKKTGTTSADEAAGDEDGKPEEAAPEEQE</sequence>
<keyword evidence="8" id="KW-1185">Reference proteome</keyword>
<gene>
    <name evidence="7" type="ORF">Ccrd_006106</name>
</gene>
<evidence type="ECO:0000313" key="7">
    <source>
        <dbReference type="EMBL" id="KVH91857.1"/>
    </source>
</evidence>
<evidence type="ECO:0000256" key="5">
    <source>
        <dbReference type="SAM" id="MobiDB-lite"/>
    </source>
</evidence>
<dbReference type="SMART" id="SM00132">
    <property type="entry name" value="LIM"/>
    <property type="match status" value="1"/>
</dbReference>
<dbReference type="Gramene" id="KVH91857">
    <property type="protein sequence ID" value="KVH91857"/>
    <property type="gene ID" value="Ccrd_006106"/>
</dbReference>
<dbReference type="SUPFAM" id="SSF57716">
    <property type="entry name" value="Glucocorticoid receptor-like (DNA-binding domain)"/>
    <property type="match status" value="2"/>
</dbReference>
<accession>A0A118JUJ8</accession>
<dbReference type="EMBL" id="LEKV01004901">
    <property type="protein sequence ID" value="KVH91857.1"/>
    <property type="molecule type" value="Genomic_DNA"/>
</dbReference>
<evidence type="ECO:0000256" key="2">
    <source>
        <dbReference type="ARBA" id="ARBA00022833"/>
    </source>
</evidence>
<comment type="caution">
    <text evidence="7">The sequence shown here is derived from an EMBL/GenBank/DDBJ whole genome shotgun (WGS) entry which is preliminary data.</text>
</comment>
<dbReference type="Gene3D" id="2.10.110.10">
    <property type="entry name" value="Cysteine Rich Protein"/>
    <property type="match status" value="2"/>
</dbReference>
<organism evidence="7 8">
    <name type="scientific">Cynara cardunculus var. scolymus</name>
    <name type="common">Globe artichoke</name>
    <name type="synonym">Cynara scolymus</name>
    <dbReference type="NCBI Taxonomy" id="59895"/>
    <lineage>
        <taxon>Eukaryota</taxon>
        <taxon>Viridiplantae</taxon>
        <taxon>Streptophyta</taxon>
        <taxon>Embryophyta</taxon>
        <taxon>Tracheophyta</taxon>
        <taxon>Spermatophyta</taxon>
        <taxon>Magnoliopsida</taxon>
        <taxon>eudicotyledons</taxon>
        <taxon>Gunneridae</taxon>
        <taxon>Pentapetalae</taxon>
        <taxon>asterids</taxon>
        <taxon>campanulids</taxon>
        <taxon>Asterales</taxon>
        <taxon>Asteraceae</taxon>
        <taxon>Carduoideae</taxon>
        <taxon>Cardueae</taxon>
        <taxon>Carduinae</taxon>
        <taxon>Cynara</taxon>
    </lineage>
</organism>
<dbReference type="PANTHER" id="PTHR24206">
    <property type="entry name" value="OS06G0237300 PROTEIN"/>
    <property type="match status" value="1"/>
</dbReference>
<proteinExistence type="predicted"/>
<feature type="region of interest" description="Disordered" evidence="5">
    <location>
        <begin position="106"/>
        <end position="132"/>
    </location>
</feature>
<evidence type="ECO:0000256" key="3">
    <source>
        <dbReference type="ARBA" id="ARBA00023038"/>
    </source>
</evidence>
<evidence type="ECO:0000256" key="4">
    <source>
        <dbReference type="PROSITE-ProRule" id="PRU00125"/>
    </source>
</evidence>
<keyword evidence="1 4" id="KW-0479">Metal-binding</keyword>
<dbReference type="GO" id="GO:0046872">
    <property type="term" value="F:metal ion binding"/>
    <property type="evidence" value="ECO:0007669"/>
    <property type="project" value="UniProtKB-KW"/>
</dbReference>
<dbReference type="PROSITE" id="PS00478">
    <property type="entry name" value="LIM_DOMAIN_1"/>
    <property type="match status" value="1"/>
</dbReference>
<evidence type="ECO:0000259" key="6">
    <source>
        <dbReference type="PROSITE" id="PS50023"/>
    </source>
</evidence>
<feature type="domain" description="LIM zinc-binding" evidence="6">
    <location>
        <begin position="8"/>
        <end position="91"/>
    </location>
</feature>
<reference evidence="7 8" key="1">
    <citation type="journal article" date="2016" name="Sci. Rep.">
        <title>The genome sequence of the outbreeding globe artichoke constructed de novo incorporating a phase-aware low-pass sequencing strategy of F1 progeny.</title>
        <authorList>
            <person name="Scaglione D."/>
            <person name="Reyes-Chin-Wo S."/>
            <person name="Acquadro A."/>
            <person name="Froenicke L."/>
            <person name="Portis E."/>
            <person name="Beitel C."/>
            <person name="Tirone M."/>
            <person name="Mauro R."/>
            <person name="Lo Monaco A."/>
            <person name="Mauromicale G."/>
            <person name="Faccioli P."/>
            <person name="Cattivelli L."/>
            <person name="Rieseberg L."/>
            <person name="Michelmore R."/>
            <person name="Lanteri S."/>
        </authorList>
    </citation>
    <scope>NUCLEOTIDE SEQUENCE [LARGE SCALE GENOMIC DNA]</scope>
    <source>
        <strain evidence="7">2C</strain>
    </source>
</reference>
<dbReference type="GO" id="GO:0051015">
    <property type="term" value="F:actin filament binding"/>
    <property type="evidence" value="ECO:0007669"/>
    <property type="project" value="UniProtKB-ARBA"/>
</dbReference>
<dbReference type="InterPro" id="IPR001781">
    <property type="entry name" value="Znf_LIM"/>
</dbReference>
<evidence type="ECO:0000313" key="8">
    <source>
        <dbReference type="Proteomes" id="UP000243975"/>
    </source>
</evidence>
<keyword evidence="3 4" id="KW-0440">LIM domain</keyword>
<protein>
    <submittedName>
        <fullName evidence="7">Zinc finger, LIM-type</fullName>
    </submittedName>
</protein>
<keyword evidence="2 4" id="KW-0862">Zinc</keyword>
<dbReference type="Proteomes" id="UP000243975">
    <property type="component" value="Unassembled WGS sequence"/>
</dbReference>
<dbReference type="OMA" id="EAPRHRH"/>
<evidence type="ECO:0000256" key="1">
    <source>
        <dbReference type="ARBA" id="ARBA00022723"/>
    </source>
</evidence>